<dbReference type="PROSITE" id="PS50850">
    <property type="entry name" value="MFS"/>
    <property type="match status" value="1"/>
</dbReference>
<dbReference type="InterPro" id="IPR011701">
    <property type="entry name" value="MFS"/>
</dbReference>
<dbReference type="InterPro" id="IPR050327">
    <property type="entry name" value="Proton-linked_MCT"/>
</dbReference>
<evidence type="ECO:0000259" key="7">
    <source>
        <dbReference type="PROSITE" id="PS50850"/>
    </source>
</evidence>
<keyword evidence="3 6" id="KW-0812">Transmembrane</keyword>
<feature type="domain" description="Major facilitator superfamily (MFS) profile" evidence="7">
    <location>
        <begin position="1"/>
        <end position="408"/>
    </location>
</feature>
<dbReference type="Gene3D" id="1.20.1250.20">
    <property type="entry name" value="MFS general substrate transporter like domains"/>
    <property type="match status" value="2"/>
</dbReference>
<keyword evidence="9" id="KW-1185">Reference proteome</keyword>
<dbReference type="PANTHER" id="PTHR11360:SF284">
    <property type="entry name" value="EG:103B4.3 PROTEIN-RELATED"/>
    <property type="match status" value="1"/>
</dbReference>
<comment type="caution">
    <text evidence="8">The sequence shown here is derived from an EMBL/GenBank/DDBJ whole genome shotgun (WGS) entry which is preliminary data.</text>
</comment>
<evidence type="ECO:0000256" key="1">
    <source>
        <dbReference type="ARBA" id="ARBA00004651"/>
    </source>
</evidence>
<dbReference type="EMBL" id="JAPQER010000010">
    <property type="protein sequence ID" value="MCY6485758.1"/>
    <property type="molecule type" value="Genomic_DNA"/>
</dbReference>
<organism evidence="8 9">
    <name type="scientific">Clostridium aestuarii</name>
    <dbReference type="NCBI Taxonomy" id="338193"/>
    <lineage>
        <taxon>Bacteria</taxon>
        <taxon>Bacillati</taxon>
        <taxon>Bacillota</taxon>
        <taxon>Clostridia</taxon>
        <taxon>Eubacteriales</taxon>
        <taxon>Clostridiaceae</taxon>
        <taxon>Clostridium</taxon>
    </lineage>
</organism>
<dbReference type="PANTHER" id="PTHR11360">
    <property type="entry name" value="MONOCARBOXYLATE TRANSPORTER"/>
    <property type="match status" value="1"/>
</dbReference>
<feature type="transmembrane region" description="Helical" evidence="6">
    <location>
        <begin position="230"/>
        <end position="257"/>
    </location>
</feature>
<dbReference type="CDD" id="cd17355">
    <property type="entry name" value="MFS_YcxA_like"/>
    <property type="match status" value="1"/>
</dbReference>
<keyword evidence="4 6" id="KW-1133">Transmembrane helix</keyword>
<evidence type="ECO:0000256" key="5">
    <source>
        <dbReference type="ARBA" id="ARBA00023136"/>
    </source>
</evidence>
<feature type="transmembrane region" description="Helical" evidence="6">
    <location>
        <begin position="7"/>
        <end position="27"/>
    </location>
</feature>
<name>A0ABT4D3E5_9CLOT</name>
<feature type="transmembrane region" description="Helical" evidence="6">
    <location>
        <begin position="169"/>
        <end position="187"/>
    </location>
</feature>
<dbReference type="SUPFAM" id="SSF103473">
    <property type="entry name" value="MFS general substrate transporter"/>
    <property type="match status" value="1"/>
</dbReference>
<keyword evidence="2" id="KW-0813">Transport</keyword>
<comment type="subcellular location">
    <subcellularLocation>
        <location evidence="1">Cell membrane</location>
        <topology evidence="1">Multi-pass membrane protein</topology>
    </subcellularLocation>
</comment>
<dbReference type="InterPro" id="IPR020846">
    <property type="entry name" value="MFS_dom"/>
</dbReference>
<feature type="transmembrane region" description="Helical" evidence="6">
    <location>
        <begin position="47"/>
        <end position="66"/>
    </location>
</feature>
<feature type="transmembrane region" description="Helical" evidence="6">
    <location>
        <begin position="382"/>
        <end position="402"/>
    </location>
</feature>
<gene>
    <name evidence="8" type="ORF">OW763_15645</name>
</gene>
<evidence type="ECO:0000313" key="8">
    <source>
        <dbReference type="EMBL" id="MCY6485758.1"/>
    </source>
</evidence>
<feature type="transmembrane region" description="Helical" evidence="6">
    <location>
        <begin position="295"/>
        <end position="313"/>
    </location>
</feature>
<feature type="transmembrane region" description="Helical" evidence="6">
    <location>
        <begin position="136"/>
        <end position="157"/>
    </location>
</feature>
<evidence type="ECO:0000313" key="9">
    <source>
        <dbReference type="Proteomes" id="UP001078443"/>
    </source>
</evidence>
<evidence type="ECO:0000256" key="4">
    <source>
        <dbReference type="ARBA" id="ARBA00022989"/>
    </source>
</evidence>
<evidence type="ECO:0000256" key="2">
    <source>
        <dbReference type="ARBA" id="ARBA00022448"/>
    </source>
</evidence>
<sequence length="426" mass="46558">MSNKKIFYGWWLVAACVLIMAILHPLITTCWGLYVKPITKDMGFTRSSFGICSTIISGVTVFLSPYLGKWLANKNTRLIHIICVVGLAASYASFALAKTITHFYISAFFMGAFSCGAVVLPISIVLTNWFVKKRGLAISIALAGSGFGGAIISPIMANIIQNYGWRMSYLIFAAAMLIISLPMILILKKSPEDMGLKPYGADEVDATTQKTASPKVEFNMTLEEAKKHGFFWIYLFGMFSLCFVGFGSLSQLAAFLADAHGSAFAAAVLSLFLIFVTIGKISLGWIYDKFGTRIGTSYICIVFALSITCMLFPQFKPLMYVMALLYGLGISTGTVCPPVITAAMFGSKHYGEIYGYVNLSVYLGAALSVPAIAIIYDKTGSYQVAWLLCIALIIISFIALLYSDIKCRSLIADRINMEQSNRQTSV</sequence>
<reference evidence="8" key="1">
    <citation type="submission" date="2022-12" db="EMBL/GenBank/DDBJ databases">
        <authorList>
            <person name="Wang J."/>
        </authorList>
    </citation>
    <scope>NUCLEOTIDE SEQUENCE</scope>
    <source>
        <strain evidence="8">HY-45-18</strain>
    </source>
</reference>
<dbReference type="InterPro" id="IPR036259">
    <property type="entry name" value="MFS_trans_sf"/>
</dbReference>
<feature type="transmembrane region" description="Helical" evidence="6">
    <location>
        <begin position="319"/>
        <end position="341"/>
    </location>
</feature>
<feature type="transmembrane region" description="Helical" evidence="6">
    <location>
        <begin position="353"/>
        <end position="376"/>
    </location>
</feature>
<keyword evidence="5 6" id="KW-0472">Membrane</keyword>
<feature type="transmembrane region" description="Helical" evidence="6">
    <location>
        <begin position="78"/>
        <end position="97"/>
    </location>
</feature>
<protein>
    <submittedName>
        <fullName evidence="8">MFS transporter</fullName>
    </submittedName>
</protein>
<evidence type="ECO:0000256" key="3">
    <source>
        <dbReference type="ARBA" id="ARBA00022692"/>
    </source>
</evidence>
<dbReference type="RefSeq" id="WP_268042379.1">
    <property type="nucleotide sequence ID" value="NZ_JAPQER010000010.1"/>
</dbReference>
<proteinExistence type="predicted"/>
<dbReference type="PROSITE" id="PS51257">
    <property type="entry name" value="PROKAR_LIPOPROTEIN"/>
    <property type="match status" value="1"/>
</dbReference>
<dbReference type="Pfam" id="PF07690">
    <property type="entry name" value="MFS_1"/>
    <property type="match status" value="1"/>
</dbReference>
<feature type="transmembrane region" description="Helical" evidence="6">
    <location>
        <begin position="263"/>
        <end position="283"/>
    </location>
</feature>
<evidence type="ECO:0000256" key="6">
    <source>
        <dbReference type="SAM" id="Phobius"/>
    </source>
</evidence>
<feature type="transmembrane region" description="Helical" evidence="6">
    <location>
        <begin position="103"/>
        <end position="129"/>
    </location>
</feature>
<dbReference type="Proteomes" id="UP001078443">
    <property type="component" value="Unassembled WGS sequence"/>
</dbReference>
<accession>A0ABT4D3E5</accession>